<dbReference type="GO" id="GO:0005615">
    <property type="term" value="C:extracellular space"/>
    <property type="evidence" value="ECO:0007669"/>
    <property type="project" value="TreeGrafter"/>
</dbReference>
<protein>
    <recommendedName>
        <fullName evidence="2">Fibrinogen C-terminal domain-containing protein</fullName>
    </recommendedName>
</protein>
<evidence type="ECO:0000313" key="4">
    <source>
        <dbReference type="Proteomes" id="UP000030742"/>
    </source>
</evidence>
<proteinExistence type="predicted"/>
<sequence>MHTLPIASVVDKCSILGSEIHELLIELVDVNNAKTHARYSHFSLGSELEGYAMKVLGSFKGDAGDSLSYHAGMKFSTRDKDQDSWTEGSCAQTHGGAWWYKSCDRSNLNGRYLPGEQPEQFMYQPMYWETIGGPKTGLLVSRMFIRPRQ</sequence>
<organism evidence="3 4">
    <name type="scientific">Dendroctonus ponderosae</name>
    <name type="common">Mountain pine beetle</name>
    <dbReference type="NCBI Taxonomy" id="77166"/>
    <lineage>
        <taxon>Eukaryota</taxon>
        <taxon>Metazoa</taxon>
        <taxon>Ecdysozoa</taxon>
        <taxon>Arthropoda</taxon>
        <taxon>Hexapoda</taxon>
        <taxon>Insecta</taxon>
        <taxon>Pterygota</taxon>
        <taxon>Neoptera</taxon>
        <taxon>Endopterygota</taxon>
        <taxon>Coleoptera</taxon>
        <taxon>Polyphaga</taxon>
        <taxon>Cucujiformia</taxon>
        <taxon>Curculionidae</taxon>
        <taxon>Scolytinae</taxon>
        <taxon>Dendroctonus</taxon>
    </lineage>
</organism>
<feature type="domain" description="Fibrinogen C-terminal" evidence="2">
    <location>
        <begin position="1"/>
        <end position="149"/>
    </location>
</feature>
<dbReference type="PANTHER" id="PTHR19143:SF458">
    <property type="entry name" value="FIBRINOGEN C-TERMINAL DOMAIN-CONTAINING PROTEIN-RELATED"/>
    <property type="match status" value="1"/>
</dbReference>
<name>U4U2W8_DENPD</name>
<keyword evidence="1" id="KW-1015">Disulfide bond</keyword>
<dbReference type="InterPro" id="IPR014716">
    <property type="entry name" value="Fibrinogen_a/b/g_C_1"/>
</dbReference>
<dbReference type="OrthoDB" id="6350391at2759"/>
<dbReference type="Proteomes" id="UP000030742">
    <property type="component" value="Unassembled WGS sequence"/>
</dbReference>
<dbReference type="EMBL" id="KB631941">
    <property type="protein sequence ID" value="ERL87382.1"/>
    <property type="molecule type" value="Genomic_DNA"/>
</dbReference>
<evidence type="ECO:0000256" key="1">
    <source>
        <dbReference type="ARBA" id="ARBA00023157"/>
    </source>
</evidence>
<accession>U4U2W8</accession>
<dbReference type="PROSITE" id="PS00514">
    <property type="entry name" value="FIBRINOGEN_C_1"/>
    <property type="match status" value="1"/>
</dbReference>
<dbReference type="PANTHER" id="PTHR19143">
    <property type="entry name" value="FIBRINOGEN/TENASCIN/ANGIOPOEITIN"/>
    <property type="match status" value="1"/>
</dbReference>
<dbReference type="InterPro" id="IPR020837">
    <property type="entry name" value="Fibrinogen_CS"/>
</dbReference>
<evidence type="ECO:0000259" key="2">
    <source>
        <dbReference type="PROSITE" id="PS51406"/>
    </source>
</evidence>
<dbReference type="InterPro" id="IPR002181">
    <property type="entry name" value="Fibrinogen_a/b/g_C_dom"/>
</dbReference>
<dbReference type="SMART" id="SM00186">
    <property type="entry name" value="FBG"/>
    <property type="match status" value="1"/>
</dbReference>
<dbReference type="Gene3D" id="3.90.215.10">
    <property type="entry name" value="Gamma Fibrinogen, chain A, domain 1"/>
    <property type="match status" value="1"/>
</dbReference>
<gene>
    <name evidence="3" type="ORF">D910_04777</name>
</gene>
<evidence type="ECO:0000313" key="3">
    <source>
        <dbReference type="EMBL" id="ERL87382.1"/>
    </source>
</evidence>
<dbReference type="AlphaFoldDB" id="U4U2W8"/>
<dbReference type="Pfam" id="PF00147">
    <property type="entry name" value="Fibrinogen_C"/>
    <property type="match status" value="1"/>
</dbReference>
<dbReference type="PROSITE" id="PS51406">
    <property type="entry name" value="FIBRINOGEN_C_2"/>
    <property type="match status" value="1"/>
</dbReference>
<dbReference type="SUPFAM" id="SSF56496">
    <property type="entry name" value="Fibrinogen C-terminal domain-like"/>
    <property type="match status" value="1"/>
</dbReference>
<reference evidence="3 4" key="1">
    <citation type="journal article" date="2013" name="Genome Biol.">
        <title>Draft genome of the mountain pine beetle, Dendroctonus ponderosae Hopkins, a major forest pest.</title>
        <authorList>
            <person name="Keeling C.I."/>
            <person name="Yuen M.M."/>
            <person name="Liao N.Y."/>
            <person name="Docking T.R."/>
            <person name="Chan S.K."/>
            <person name="Taylor G.A."/>
            <person name="Palmquist D.L."/>
            <person name="Jackman S.D."/>
            <person name="Nguyen A."/>
            <person name="Li M."/>
            <person name="Henderson H."/>
            <person name="Janes J.K."/>
            <person name="Zhao Y."/>
            <person name="Pandoh P."/>
            <person name="Moore R."/>
            <person name="Sperling F.A."/>
            <person name="Huber D.P."/>
            <person name="Birol I."/>
            <person name="Jones S.J."/>
            <person name="Bohlmann J."/>
        </authorList>
    </citation>
    <scope>NUCLEOTIDE SEQUENCE</scope>
</reference>
<dbReference type="InterPro" id="IPR036056">
    <property type="entry name" value="Fibrinogen-like_C"/>
</dbReference>
<dbReference type="STRING" id="77166.U4U2W8"/>
<dbReference type="InterPro" id="IPR050373">
    <property type="entry name" value="Fibrinogen_C-term_domain"/>
</dbReference>